<dbReference type="InterPro" id="IPR046251">
    <property type="entry name" value="DUF6284"/>
</dbReference>
<evidence type="ECO:0000313" key="1">
    <source>
        <dbReference type="EMBL" id="MBB3090785.1"/>
    </source>
</evidence>
<dbReference type="Pfam" id="PF19801">
    <property type="entry name" value="DUF6284"/>
    <property type="match status" value="1"/>
</dbReference>
<keyword evidence="2" id="KW-1185">Reference proteome</keyword>
<gene>
    <name evidence="1" type="ORF">FHS12_003747</name>
</gene>
<accession>A0A7W5A7D6</accession>
<dbReference type="RefSeq" id="WP_183548161.1">
    <property type="nucleotide sequence ID" value="NZ_BMQT01000010.1"/>
</dbReference>
<proteinExistence type="predicted"/>
<protein>
    <submittedName>
        <fullName evidence="1">Uncharacterized protein</fullName>
    </submittedName>
</protein>
<name>A0A7W5A7D6_9ACTN</name>
<sequence length="72" mass="7799">MITAPTHDDLAEIETEWPLIAAEIALVEAESRLANFPDDVLAERAHRRAVRALLALIAQQTSTTAGHQPEAA</sequence>
<dbReference type="Proteomes" id="UP000577707">
    <property type="component" value="Unassembled WGS sequence"/>
</dbReference>
<evidence type="ECO:0000313" key="2">
    <source>
        <dbReference type="Proteomes" id="UP000577707"/>
    </source>
</evidence>
<dbReference type="EMBL" id="JACHXG010000008">
    <property type="protein sequence ID" value="MBB3090785.1"/>
    <property type="molecule type" value="Genomic_DNA"/>
</dbReference>
<dbReference type="AlphaFoldDB" id="A0A7W5A7D6"/>
<organism evidence="1 2">
    <name type="scientific">Nocardioides albus</name>
    <dbReference type="NCBI Taxonomy" id="1841"/>
    <lineage>
        <taxon>Bacteria</taxon>
        <taxon>Bacillati</taxon>
        <taxon>Actinomycetota</taxon>
        <taxon>Actinomycetes</taxon>
        <taxon>Propionibacteriales</taxon>
        <taxon>Nocardioidaceae</taxon>
        <taxon>Nocardioides</taxon>
    </lineage>
</organism>
<reference evidence="1 2" key="1">
    <citation type="submission" date="2020-08" db="EMBL/GenBank/DDBJ databases">
        <title>Genomic Encyclopedia of Type Strains, Phase III (KMG-III): the genomes of soil and plant-associated and newly described type strains.</title>
        <authorList>
            <person name="Whitman W."/>
        </authorList>
    </citation>
    <scope>NUCLEOTIDE SEQUENCE [LARGE SCALE GENOMIC DNA]</scope>
    <source>
        <strain evidence="1 2">CECT 3302</strain>
    </source>
</reference>
<comment type="caution">
    <text evidence="1">The sequence shown here is derived from an EMBL/GenBank/DDBJ whole genome shotgun (WGS) entry which is preliminary data.</text>
</comment>